<evidence type="ECO:0000313" key="3">
    <source>
        <dbReference type="Proteomes" id="UP000247978"/>
    </source>
</evidence>
<organism evidence="2 3">
    <name type="scientific">Pseudogracilibacillus auburnensis</name>
    <dbReference type="NCBI Taxonomy" id="1494959"/>
    <lineage>
        <taxon>Bacteria</taxon>
        <taxon>Bacillati</taxon>
        <taxon>Bacillota</taxon>
        <taxon>Bacilli</taxon>
        <taxon>Bacillales</taxon>
        <taxon>Bacillaceae</taxon>
        <taxon>Pseudogracilibacillus</taxon>
    </lineage>
</organism>
<dbReference type="InterPro" id="IPR012505">
    <property type="entry name" value="YbbR"/>
</dbReference>
<dbReference type="PANTHER" id="PTHR37804:SF1">
    <property type="entry name" value="CDAA REGULATORY PROTEIN CDAR"/>
    <property type="match status" value="1"/>
</dbReference>
<reference evidence="2 3" key="1">
    <citation type="submission" date="2018-05" db="EMBL/GenBank/DDBJ databases">
        <title>Genomic Encyclopedia of Type Strains, Phase IV (KMG-IV): sequencing the most valuable type-strain genomes for metagenomic binning, comparative biology and taxonomic classification.</title>
        <authorList>
            <person name="Goeker M."/>
        </authorList>
    </citation>
    <scope>NUCLEOTIDE SEQUENCE [LARGE SCALE GENOMIC DNA]</scope>
    <source>
        <strain evidence="2 3">DSM 28556</strain>
    </source>
</reference>
<name>A0A2V3VUS9_9BACI</name>
<dbReference type="InterPro" id="IPR053154">
    <property type="entry name" value="c-di-AMP_regulator"/>
</dbReference>
<comment type="caution">
    <text evidence="2">The sequence shown here is derived from an EMBL/GenBank/DDBJ whole genome shotgun (WGS) entry which is preliminary data.</text>
</comment>
<proteinExistence type="predicted"/>
<sequence>MDKLFQSKWFIKVISLVFAVTLYLFVTVETNTAENESRVIPGASNEVQVLDDVPLDIRIDADQYVVSGVPESVTVSLEGKTSVLTPIVRQRNFTVFVDLRDLPEGEHIVDIEYENLPDDLTAYIEPKSIDVNIEKRASREFAVDVDFVNRDNLPTGYELGVPEITPGTVTIVSSESIIDQIAMVKVFVDVTDLKESIRNREVPVSVYDIQGNILKVRVEPASVTLSVPVDRPSKTVPLNITTKGDLPEGFEIENMEVAEEIEVFGKRELLNEIDMLSTKEIDLSKIEKSGEYEVELDFPDGIIANDELINVTIDLVQTKLFEDVSIDVENEGEKTIHFIKPDKSQVNINAIGSDKALSNLAKKDISVSINIGDLDAGEHEVDVSISGPDDITFEPEPNKVIIEIE</sequence>
<dbReference type="AlphaFoldDB" id="A0A2V3VUS9"/>
<evidence type="ECO:0000313" key="2">
    <source>
        <dbReference type="EMBL" id="PXW85667.1"/>
    </source>
</evidence>
<dbReference type="Gene3D" id="2.170.120.30">
    <property type="match status" value="2"/>
</dbReference>
<gene>
    <name evidence="2" type="ORF">DFR56_110168</name>
</gene>
<feature type="transmembrane region" description="Helical" evidence="1">
    <location>
        <begin position="9"/>
        <end position="28"/>
    </location>
</feature>
<evidence type="ECO:0000256" key="1">
    <source>
        <dbReference type="SAM" id="Phobius"/>
    </source>
</evidence>
<accession>A0A2V3VUS9</accession>
<dbReference type="EMBL" id="QJJQ01000010">
    <property type="protein sequence ID" value="PXW85667.1"/>
    <property type="molecule type" value="Genomic_DNA"/>
</dbReference>
<dbReference type="Proteomes" id="UP000247978">
    <property type="component" value="Unassembled WGS sequence"/>
</dbReference>
<keyword evidence="1" id="KW-0812">Transmembrane</keyword>
<dbReference type="OrthoDB" id="2960905at2"/>
<keyword evidence="1" id="KW-1133">Transmembrane helix</keyword>
<keyword evidence="1" id="KW-0472">Membrane</keyword>
<dbReference type="PANTHER" id="PTHR37804">
    <property type="entry name" value="CDAA REGULATORY PROTEIN CDAR"/>
    <property type="match status" value="1"/>
</dbReference>
<dbReference type="Pfam" id="PF07949">
    <property type="entry name" value="YbbR"/>
    <property type="match status" value="3"/>
</dbReference>
<keyword evidence="3" id="KW-1185">Reference proteome</keyword>
<dbReference type="Gene3D" id="2.170.120.40">
    <property type="entry name" value="YbbR-like domain"/>
    <property type="match status" value="2"/>
</dbReference>
<protein>
    <submittedName>
        <fullName evidence="2">YbbR domain-containing protein</fullName>
    </submittedName>
</protein>
<dbReference type="RefSeq" id="WP_110396123.1">
    <property type="nucleotide sequence ID" value="NZ_JADIJL010000018.1"/>
</dbReference>